<comment type="caution">
    <text evidence="16">The sequence shown here is derived from an EMBL/GenBank/DDBJ whole genome shotgun (WGS) entry which is preliminary data.</text>
</comment>
<dbReference type="InterPro" id="IPR001841">
    <property type="entry name" value="Znf_RING"/>
</dbReference>
<sequence>MESGQSFTPVFISKLPPIHLTFKFNENYPLISSPDWKVSCEWLNSEAVSLLSFELQQLIKKNPSLPIISIWVNWLKNQSIYLFNIISCSSKNNNNNFSLSSLTTLEPNRDQKKVQDNYHFSIPQLYKKENFDVIKYIVQYDRLNIDDDFKTCSLCNTSQTFINFVQFFNCNHSYCKECTSAYITLNIETNCLENLVCPHDDCQVLISPFEIKELVPVDTFDFYLESLSNHSCQHCNYHHLSNNIDNINKASLLS</sequence>
<dbReference type="CDD" id="cd23820">
    <property type="entry name" value="RWD_RNF14"/>
    <property type="match status" value="1"/>
</dbReference>
<dbReference type="OrthoDB" id="1431934at2759"/>
<dbReference type="FunFam" id="3.30.40.10:FF:000051">
    <property type="entry name" value="RBR-type E3 ubiquitin transferase"/>
    <property type="match status" value="1"/>
</dbReference>
<keyword evidence="11" id="KW-0862">Zinc</keyword>
<dbReference type="GO" id="GO:0031090">
    <property type="term" value="C:organelle membrane"/>
    <property type="evidence" value="ECO:0007669"/>
    <property type="project" value="UniProtKB-ARBA"/>
</dbReference>
<evidence type="ECO:0000256" key="12">
    <source>
        <dbReference type="ARBA" id="ARBA00022989"/>
    </source>
</evidence>
<protein>
    <recommendedName>
        <fullName evidence="4">RBR-type E3 ubiquitin transferase</fullName>
        <ecNumber evidence="4">2.3.2.31</ecNumber>
    </recommendedName>
</protein>
<feature type="domain" description="RING-type" evidence="15">
    <location>
        <begin position="152"/>
        <end position="201"/>
    </location>
</feature>
<evidence type="ECO:0000256" key="13">
    <source>
        <dbReference type="ARBA" id="ARBA00023136"/>
    </source>
</evidence>
<dbReference type="Gene3D" id="3.10.110.10">
    <property type="entry name" value="Ubiquitin Conjugating Enzyme"/>
    <property type="match status" value="1"/>
</dbReference>
<keyword evidence="13" id="KW-0472">Membrane</keyword>
<reference evidence="16" key="1">
    <citation type="submission" date="2020-01" db="EMBL/GenBank/DDBJ databases">
        <title>Development of genomics and gene disruption for Polysphondylium violaceum indicates a role for the polyketide synthase stlB in stalk morphogenesis.</title>
        <authorList>
            <person name="Narita B."/>
            <person name="Kawabe Y."/>
            <person name="Kin K."/>
            <person name="Saito T."/>
            <person name="Gibbs R."/>
            <person name="Kuspa A."/>
            <person name="Muzny D."/>
            <person name="Queller D."/>
            <person name="Richards S."/>
            <person name="Strassman J."/>
            <person name="Sucgang R."/>
            <person name="Worley K."/>
            <person name="Schaap P."/>
        </authorList>
    </citation>
    <scope>NUCLEOTIDE SEQUENCE</scope>
    <source>
        <strain evidence="16">QSvi11</strain>
    </source>
</reference>
<dbReference type="AlphaFoldDB" id="A0A8J4V7P1"/>
<dbReference type="InterPro" id="IPR016135">
    <property type="entry name" value="UBQ-conjugating_enzyme/RWD"/>
</dbReference>
<evidence type="ECO:0000256" key="8">
    <source>
        <dbReference type="ARBA" id="ARBA00022737"/>
    </source>
</evidence>
<evidence type="ECO:0000256" key="5">
    <source>
        <dbReference type="ARBA" id="ARBA00022679"/>
    </source>
</evidence>
<evidence type="ECO:0000256" key="4">
    <source>
        <dbReference type="ARBA" id="ARBA00012251"/>
    </source>
</evidence>
<dbReference type="GO" id="GO:0008270">
    <property type="term" value="F:zinc ion binding"/>
    <property type="evidence" value="ECO:0007669"/>
    <property type="project" value="UniProtKB-KW"/>
</dbReference>
<evidence type="ECO:0000256" key="14">
    <source>
        <dbReference type="PROSITE-ProRule" id="PRU00175"/>
    </source>
</evidence>
<keyword evidence="9 14" id="KW-0863">Zinc-finger</keyword>
<dbReference type="InterPro" id="IPR006575">
    <property type="entry name" value="RWD_dom"/>
</dbReference>
<proteinExistence type="predicted"/>
<comment type="pathway">
    <text evidence="3">Protein modification; protein ubiquitination.</text>
</comment>
<dbReference type="Proteomes" id="UP000695562">
    <property type="component" value="Unassembled WGS sequence"/>
</dbReference>
<dbReference type="SUPFAM" id="SSF57850">
    <property type="entry name" value="RING/U-box"/>
    <property type="match status" value="1"/>
</dbReference>
<dbReference type="SUPFAM" id="SSF54495">
    <property type="entry name" value="UBC-like"/>
    <property type="match status" value="1"/>
</dbReference>
<dbReference type="EMBL" id="AJWJ01000162">
    <property type="protein sequence ID" value="KAF2074159.1"/>
    <property type="molecule type" value="Genomic_DNA"/>
</dbReference>
<evidence type="ECO:0000256" key="7">
    <source>
        <dbReference type="ARBA" id="ARBA00022723"/>
    </source>
</evidence>
<evidence type="ECO:0000313" key="16">
    <source>
        <dbReference type="EMBL" id="KAF2074159.1"/>
    </source>
</evidence>
<keyword evidence="12" id="KW-1133">Transmembrane helix</keyword>
<keyword evidence="7" id="KW-0479">Metal-binding</keyword>
<evidence type="ECO:0000256" key="3">
    <source>
        <dbReference type="ARBA" id="ARBA00004906"/>
    </source>
</evidence>
<accession>A0A8J4V7P1</accession>
<comment type="catalytic activity">
    <reaction evidence="1">
        <text>[E2 ubiquitin-conjugating enzyme]-S-ubiquitinyl-L-cysteine + [acceptor protein]-L-lysine = [E2 ubiquitin-conjugating enzyme]-L-cysteine + [acceptor protein]-N(6)-ubiquitinyl-L-lysine.</text>
        <dbReference type="EC" id="2.3.2.31"/>
    </reaction>
</comment>
<dbReference type="GO" id="GO:0005737">
    <property type="term" value="C:cytoplasm"/>
    <property type="evidence" value="ECO:0007669"/>
    <property type="project" value="UniProtKB-ARBA"/>
</dbReference>
<dbReference type="InterPro" id="IPR013083">
    <property type="entry name" value="Znf_RING/FYVE/PHD"/>
</dbReference>
<dbReference type="EC" id="2.3.2.31" evidence="4"/>
<organism evidence="16 17">
    <name type="scientific">Polysphondylium violaceum</name>
    <dbReference type="NCBI Taxonomy" id="133409"/>
    <lineage>
        <taxon>Eukaryota</taxon>
        <taxon>Amoebozoa</taxon>
        <taxon>Evosea</taxon>
        <taxon>Eumycetozoa</taxon>
        <taxon>Dictyostelia</taxon>
        <taxon>Dictyosteliales</taxon>
        <taxon>Dictyosteliaceae</taxon>
        <taxon>Polysphondylium</taxon>
    </lineage>
</organism>
<keyword evidence="10" id="KW-0833">Ubl conjugation pathway</keyword>
<dbReference type="Pfam" id="PF05773">
    <property type="entry name" value="RWD"/>
    <property type="match status" value="1"/>
</dbReference>
<evidence type="ECO:0000313" key="17">
    <source>
        <dbReference type="Proteomes" id="UP000695562"/>
    </source>
</evidence>
<evidence type="ECO:0000256" key="10">
    <source>
        <dbReference type="ARBA" id="ARBA00022786"/>
    </source>
</evidence>
<keyword evidence="17" id="KW-1185">Reference proteome</keyword>
<keyword evidence="6" id="KW-0812">Transmembrane</keyword>
<evidence type="ECO:0000256" key="6">
    <source>
        <dbReference type="ARBA" id="ARBA00022692"/>
    </source>
</evidence>
<gene>
    <name evidence="16" type="ORF">CYY_004530</name>
</gene>
<evidence type="ECO:0000259" key="15">
    <source>
        <dbReference type="PROSITE" id="PS50089"/>
    </source>
</evidence>
<evidence type="ECO:0000256" key="1">
    <source>
        <dbReference type="ARBA" id="ARBA00001798"/>
    </source>
</evidence>
<keyword evidence="8" id="KW-0677">Repeat</keyword>
<evidence type="ECO:0000256" key="2">
    <source>
        <dbReference type="ARBA" id="ARBA00004167"/>
    </source>
</evidence>
<evidence type="ECO:0000256" key="11">
    <source>
        <dbReference type="ARBA" id="ARBA00022833"/>
    </source>
</evidence>
<keyword evidence="5" id="KW-0808">Transferase</keyword>
<dbReference type="PROSITE" id="PS50089">
    <property type="entry name" value="ZF_RING_2"/>
    <property type="match status" value="1"/>
</dbReference>
<evidence type="ECO:0000256" key="9">
    <source>
        <dbReference type="ARBA" id="ARBA00022771"/>
    </source>
</evidence>
<comment type="subcellular location">
    <subcellularLocation>
        <location evidence="2">Membrane</location>
        <topology evidence="2">Single-pass membrane protein</topology>
    </subcellularLocation>
</comment>
<dbReference type="GO" id="GO:0061630">
    <property type="term" value="F:ubiquitin protein ligase activity"/>
    <property type="evidence" value="ECO:0007669"/>
    <property type="project" value="UniProtKB-EC"/>
</dbReference>
<name>A0A8J4V7P1_9MYCE</name>
<dbReference type="Gene3D" id="3.30.40.10">
    <property type="entry name" value="Zinc/RING finger domain, C3HC4 (zinc finger)"/>
    <property type="match status" value="1"/>
</dbReference>